<gene>
    <name evidence="1" type="ORF">S12H4_26025</name>
</gene>
<proteinExistence type="predicted"/>
<feature type="non-terminal residue" evidence="1">
    <location>
        <position position="1"/>
    </location>
</feature>
<accession>X1TGP5</accession>
<comment type="caution">
    <text evidence="1">The sequence shown here is derived from an EMBL/GenBank/DDBJ whole genome shotgun (WGS) entry which is preliminary data.</text>
</comment>
<organism evidence="1">
    <name type="scientific">marine sediment metagenome</name>
    <dbReference type="NCBI Taxonomy" id="412755"/>
    <lineage>
        <taxon>unclassified sequences</taxon>
        <taxon>metagenomes</taxon>
        <taxon>ecological metagenomes</taxon>
    </lineage>
</organism>
<protein>
    <submittedName>
        <fullName evidence="1">Uncharacterized protein</fullName>
    </submittedName>
</protein>
<dbReference type="EMBL" id="BARW01014724">
    <property type="protein sequence ID" value="GAI79214.1"/>
    <property type="molecule type" value="Genomic_DNA"/>
</dbReference>
<name>X1TGP5_9ZZZZ</name>
<sequence length="53" mass="6116">YWVMKITKSREKLDSIRGEVVSSTSGINFILVLERMGSAMILRKFNLNVNTLR</sequence>
<dbReference type="AlphaFoldDB" id="X1TGP5"/>
<evidence type="ECO:0000313" key="1">
    <source>
        <dbReference type="EMBL" id="GAI79214.1"/>
    </source>
</evidence>
<reference evidence="1" key="1">
    <citation type="journal article" date="2014" name="Front. Microbiol.">
        <title>High frequency of phylogenetically diverse reductive dehalogenase-homologous genes in deep subseafloor sedimentary metagenomes.</title>
        <authorList>
            <person name="Kawai M."/>
            <person name="Futagami T."/>
            <person name="Toyoda A."/>
            <person name="Takaki Y."/>
            <person name="Nishi S."/>
            <person name="Hori S."/>
            <person name="Arai W."/>
            <person name="Tsubouchi T."/>
            <person name="Morono Y."/>
            <person name="Uchiyama I."/>
            <person name="Ito T."/>
            <person name="Fujiyama A."/>
            <person name="Inagaki F."/>
            <person name="Takami H."/>
        </authorList>
    </citation>
    <scope>NUCLEOTIDE SEQUENCE</scope>
    <source>
        <strain evidence="1">Expedition CK06-06</strain>
    </source>
</reference>